<protein>
    <recommendedName>
        <fullName evidence="7">Flagellar L-ring protein</fullName>
    </recommendedName>
    <alternativeName>
        <fullName evidence="7">Basal body L-ring protein</fullName>
    </alternativeName>
</protein>
<feature type="signal peptide" evidence="9">
    <location>
        <begin position="1"/>
        <end position="21"/>
    </location>
</feature>
<evidence type="ECO:0000256" key="4">
    <source>
        <dbReference type="ARBA" id="ARBA00023136"/>
    </source>
</evidence>
<keyword evidence="10" id="KW-0282">Flagellum</keyword>
<dbReference type="HAMAP" id="MF_00415">
    <property type="entry name" value="FlgH"/>
    <property type="match status" value="1"/>
</dbReference>
<dbReference type="RefSeq" id="WP_013279133.1">
    <property type="nucleotide sequence ID" value="NC_014378.1"/>
</dbReference>
<keyword evidence="3 9" id="KW-0732">Signal</keyword>
<evidence type="ECO:0000313" key="10">
    <source>
        <dbReference type="EMBL" id="ADL13692.1"/>
    </source>
</evidence>
<evidence type="ECO:0000256" key="3">
    <source>
        <dbReference type="ARBA" id="ARBA00022729"/>
    </source>
</evidence>
<dbReference type="Pfam" id="PF02107">
    <property type="entry name" value="FlgH"/>
    <property type="match status" value="1"/>
</dbReference>
<evidence type="ECO:0000256" key="1">
    <source>
        <dbReference type="ARBA" id="ARBA00002591"/>
    </source>
</evidence>
<evidence type="ECO:0000256" key="5">
    <source>
        <dbReference type="ARBA" id="ARBA00023143"/>
    </source>
</evidence>
<dbReference type="AlphaFoldDB" id="D9QTX1"/>
<evidence type="ECO:0000256" key="9">
    <source>
        <dbReference type="SAM" id="SignalP"/>
    </source>
</evidence>
<feature type="chain" id="PRO_5039371814" description="Flagellar L-ring protein" evidence="9">
    <location>
        <begin position="22"/>
        <end position="195"/>
    </location>
</feature>
<keyword evidence="11" id="KW-1185">Reference proteome</keyword>
<accession>D9QTX1</accession>
<reference evidence="10 11" key="1">
    <citation type="journal article" date="2010" name="Stand. Genomic Sci.">
        <title>Complete genome sequence of Acetohalobium arabaticum type strain (Z-7288).</title>
        <authorList>
            <person name="Sikorski J."/>
            <person name="Lapidus A."/>
            <person name="Chertkov O."/>
            <person name="Lucas S."/>
            <person name="Copeland A."/>
            <person name="Glavina Del Rio T."/>
            <person name="Nolan M."/>
            <person name="Tice H."/>
            <person name="Cheng J.F."/>
            <person name="Han C."/>
            <person name="Brambilla E."/>
            <person name="Pitluck S."/>
            <person name="Liolios K."/>
            <person name="Ivanova N."/>
            <person name="Mavromatis K."/>
            <person name="Mikhailova N."/>
            <person name="Pati A."/>
            <person name="Bruce D."/>
            <person name="Detter C."/>
            <person name="Tapia R."/>
            <person name="Goodwin L."/>
            <person name="Chen A."/>
            <person name="Palaniappan K."/>
            <person name="Land M."/>
            <person name="Hauser L."/>
            <person name="Chang Y.J."/>
            <person name="Jeffries C.D."/>
            <person name="Rohde M."/>
            <person name="Goker M."/>
            <person name="Spring S."/>
            <person name="Woyke T."/>
            <person name="Bristow J."/>
            <person name="Eisen J.A."/>
            <person name="Markowitz V."/>
            <person name="Hugenholtz P."/>
            <person name="Kyrpides N.C."/>
            <person name="Klenk H.P."/>
        </authorList>
    </citation>
    <scope>NUCLEOTIDE SEQUENCE [LARGE SCALE GENOMIC DNA]</scope>
    <source>
        <strain evidence="11">ATCC 49924 / DSM 5501 / Z-7288</strain>
    </source>
</reference>
<dbReference type="eggNOG" id="COG2063">
    <property type="taxonomic scope" value="Bacteria"/>
</dbReference>
<dbReference type="GO" id="GO:0009279">
    <property type="term" value="C:cell outer membrane"/>
    <property type="evidence" value="ECO:0007669"/>
    <property type="project" value="UniProtKB-SubCell"/>
</dbReference>
<comment type="function">
    <text evidence="1 7">Assembles around the rod to form the L-ring and probably protects the motor/basal body from shearing forces during rotation.</text>
</comment>
<name>D9QTX1_ACEAZ</name>
<evidence type="ECO:0000256" key="8">
    <source>
        <dbReference type="SAM" id="MobiDB-lite"/>
    </source>
</evidence>
<dbReference type="STRING" id="574087.Acear_2206"/>
<keyword evidence="10" id="KW-0969">Cilium</keyword>
<dbReference type="PRINTS" id="PR01008">
    <property type="entry name" value="FLGLRINGFLGH"/>
</dbReference>
<comment type="subcellular location">
    <subcellularLocation>
        <location evidence="7">Cell outer membrane</location>
    </subcellularLocation>
    <subcellularLocation>
        <location evidence="7">Bacterial flagellum basal body</location>
    </subcellularLocation>
</comment>
<comment type="similarity">
    <text evidence="2 7">Belongs to the FlgH family.</text>
</comment>
<evidence type="ECO:0000256" key="2">
    <source>
        <dbReference type="ARBA" id="ARBA00006929"/>
    </source>
</evidence>
<evidence type="ECO:0000256" key="7">
    <source>
        <dbReference type="HAMAP-Rule" id="MF_00415"/>
    </source>
</evidence>
<organism evidence="10 11">
    <name type="scientific">Acetohalobium arabaticum (strain ATCC 49924 / DSM 5501 / Z-7288)</name>
    <dbReference type="NCBI Taxonomy" id="574087"/>
    <lineage>
        <taxon>Bacteria</taxon>
        <taxon>Bacillati</taxon>
        <taxon>Bacillota</taxon>
        <taxon>Clostridia</taxon>
        <taxon>Halanaerobiales</taxon>
        <taxon>Halobacteroidaceae</taxon>
        <taxon>Acetohalobium</taxon>
    </lineage>
</organism>
<feature type="region of interest" description="Disordered" evidence="8">
    <location>
        <begin position="57"/>
        <end position="76"/>
    </location>
</feature>
<dbReference type="PANTHER" id="PTHR34933">
    <property type="entry name" value="FLAGELLAR L-RING PROTEIN"/>
    <property type="match status" value="1"/>
</dbReference>
<feature type="compositionally biased region" description="Polar residues" evidence="8">
    <location>
        <begin position="57"/>
        <end position="74"/>
    </location>
</feature>
<dbReference type="Proteomes" id="UP000001661">
    <property type="component" value="Chromosome"/>
</dbReference>
<evidence type="ECO:0000256" key="6">
    <source>
        <dbReference type="ARBA" id="ARBA00023237"/>
    </source>
</evidence>
<dbReference type="HOGENOM" id="CLU_069313_2_1_9"/>
<proteinExistence type="inferred from homology"/>
<keyword evidence="10" id="KW-0966">Cell projection</keyword>
<dbReference type="GO" id="GO:0003774">
    <property type="term" value="F:cytoskeletal motor activity"/>
    <property type="evidence" value="ECO:0007669"/>
    <property type="project" value="InterPro"/>
</dbReference>
<dbReference type="PANTHER" id="PTHR34933:SF1">
    <property type="entry name" value="FLAGELLAR L-RING PROTEIN"/>
    <property type="match status" value="1"/>
</dbReference>
<dbReference type="GO" id="GO:0071973">
    <property type="term" value="P:bacterial-type flagellum-dependent cell motility"/>
    <property type="evidence" value="ECO:0007669"/>
    <property type="project" value="InterPro"/>
</dbReference>
<dbReference type="GO" id="GO:0009427">
    <property type="term" value="C:bacterial-type flagellum basal body, distal rod, L ring"/>
    <property type="evidence" value="ECO:0007669"/>
    <property type="project" value="InterPro"/>
</dbReference>
<keyword evidence="5 7" id="KW-0975">Bacterial flagellum</keyword>
<dbReference type="InterPro" id="IPR000527">
    <property type="entry name" value="Flag_Lring"/>
</dbReference>
<dbReference type="EMBL" id="CP002105">
    <property type="protein sequence ID" value="ADL13692.1"/>
    <property type="molecule type" value="Genomic_DNA"/>
</dbReference>
<dbReference type="KEGG" id="aar:Acear_2206"/>
<keyword evidence="4 7" id="KW-0472">Membrane</keyword>
<keyword evidence="6 7" id="KW-0998">Cell outer membrane</keyword>
<sequence>MKHTVVRFFLVIGLISILSLAANPLLAASLYEDSNSPYGEHKAAEAGDILTVMISESSTADQQASTETGQSNEVNVGPGAGELDFVKLFRLNQEDSSSADGSTSQSGSLTAQMTVQVTEVLPNGNLKIEGTKEITVNAEMQKIEVEGIVRPEDITISNTVNSTKIANSKIKYVGEGAIGDRQEPGLLTKVLNVFF</sequence>
<gene>
    <name evidence="7" type="primary">flgH</name>
    <name evidence="10" type="ordered locus">Acear_2206</name>
</gene>
<evidence type="ECO:0000313" key="11">
    <source>
        <dbReference type="Proteomes" id="UP000001661"/>
    </source>
</evidence>
<dbReference type="OrthoDB" id="9816119at2"/>
<comment type="subunit">
    <text evidence="7">The basal body constitutes a major portion of the flagellar organelle and consists of four rings (L,P,S, and M) mounted on a central rod.</text>
</comment>